<keyword evidence="1" id="KW-0472">Membrane</keyword>
<proteinExistence type="predicted"/>
<organism evidence="6 7">
    <name type="scientific">Pseudomonas fluorescens ICMP 11288</name>
    <dbReference type="NCBI Taxonomy" id="1198309"/>
    <lineage>
        <taxon>Bacteria</taxon>
        <taxon>Pseudomonadati</taxon>
        <taxon>Pseudomonadota</taxon>
        <taxon>Gammaproteobacteria</taxon>
        <taxon>Pseudomonadales</taxon>
        <taxon>Pseudomonadaceae</taxon>
        <taxon>Pseudomonas</taxon>
    </lineage>
</organism>
<dbReference type="InterPro" id="IPR025743">
    <property type="entry name" value="TssM1_N"/>
</dbReference>
<evidence type="ECO:0000313" key="7">
    <source>
        <dbReference type="Proteomes" id="UP000054197"/>
    </source>
</evidence>
<dbReference type="RefSeq" id="WP_058421872.1">
    <property type="nucleotide sequence ID" value="NZ_LKEF01000045.1"/>
</dbReference>
<dbReference type="NCBIfam" id="TIGR03348">
    <property type="entry name" value="VI_IcmF"/>
    <property type="match status" value="1"/>
</dbReference>
<sequence length="1125" mass="126474">MNAFFKGAGTLLRIVWVWSLLLVLCSACLVWFFGPLLAVDDHRFWQGATARLVTISTLFLLWGLAMAVMGTRRSVRFRIEEDQVGRQHPGLVEDERKQVRGRFKEALHTLKTTRQYVGRSLRSRNELPWYLLIGQRGSGKSALLAANGLQRPPDHVQTASSGASAYCDWYFADQGVLMESAGRYLDQPDRAVDAAGWSTLLGLLKSRRRVRPLNGVVVTLSMDTLLGSNEHDLERHARHVHSRLQDIQQTLHIYIPVYLVLTHADHIPGFGAFFDTPHDSAAEGVLGEMITGGSTGVPMAQVRQALEALLQRVSGELVQRLHQERNVERRGRMLDFVPQVARIGERLCLFIEVAFCAHRNQRIQGLRGFYLTSAVERHERFVQGLFNQVIFAEADLAGLHTEEHRRIRWQQAGWASAVALVIGAAGMLWMHSYGINHQRLEQLAQLGQVDTSAPADADQTLALLTLLDNRLAATRVFPPVSEAGVLERAGLFQGEVSRPPLVSAYNDALQQMAAQVASLLEEQVRSSLGDRERLLDNLRAYLMLNLRERRDAGWLAERVASRWSERFAGEAATQARLSEHFARLLEQPFAAPLNDELVAQARQVLRGESLADVVYRVLREQSHTLEPSRLTDGTVFTALDQPIAGFYSKRYVQYFDQQGPRLVNAIVLDNWVLGQATDLSAMELRRLIVELQQRYFSEYADAWSQALGQVRLRETDNLREDAEQLARLTSAQSPLVLLLQQVRENTRLLSTDDPMAAVPHEAGDVAAIAQSMAARVRAGVLPKPTGDDAARRALQRRFEPLHQLLDEQQNPGEQLTQALRQLDAVHLQLAALNREGAPEQAAFQMVKRRMEGQQPGLGQLRDSAARLPLPLKGWVEGLADDSWRHLLDETYTHVNQRYQSEVYSLYARAIRQRYPFNAHAGSDVALGDFEEFFKPQGVLARFHDNYLRPFISADGGRYRLRGLEGQSLPMSRALLEQLGKAQTIRRGFFGGDPGELAVRFTLAPYSLDQAVSRAVLSFGGQQLEYRHGPIVPVTFQWPSEVENGRSSLVLERGAQRPLGIEKNSGAWSLFRFFDLLHNEPASGRDAQLLKADLAGLRANYLLVSQRTPSPFQMDTWRTFRLPERL</sequence>
<keyword evidence="1" id="KW-0812">Transmembrane</keyword>
<feature type="domain" description="Type VI secretion system component TssM1 helical" evidence="5">
    <location>
        <begin position="893"/>
        <end position="986"/>
    </location>
</feature>
<dbReference type="AlphaFoldDB" id="A0A0W0HF30"/>
<evidence type="ECO:0000259" key="4">
    <source>
        <dbReference type="Pfam" id="PF14331"/>
    </source>
</evidence>
<feature type="domain" description="Type VI secretion system IcmF C-terminal" evidence="2">
    <location>
        <begin position="1000"/>
        <end position="1104"/>
    </location>
</feature>
<dbReference type="Pfam" id="PF21070">
    <property type="entry name" value="IcmF_helical"/>
    <property type="match status" value="1"/>
</dbReference>
<evidence type="ECO:0000256" key="1">
    <source>
        <dbReference type="SAM" id="Phobius"/>
    </source>
</evidence>
<evidence type="ECO:0000259" key="2">
    <source>
        <dbReference type="Pfam" id="PF06744"/>
    </source>
</evidence>
<gene>
    <name evidence="6" type="ORF">AO063_28845</name>
</gene>
<dbReference type="Pfam" id="PF06744">
    <property type="entry name" value="IcmF_C"/>
    <property type="match status" value="1"/>
</dbReference>
<keyword evidence="1" id="KW-1133">Transmembrane helix</keyword>
<dbReference type="InterPro" id="IPR009612">
    <property type="entry name" value="IcmF-rel"/>
</dbReference>
<comment type="caution">
    <text evidence="6">The sequence shown here is derived from an EMBL/GenBank/DDBJ whole genome shotgun (WGS) entry which is preliminary data.</text>
</comment>
<feature type="domain" description="IcmF-related" evidence="3">
    <location>
        <begin position="467"/>
        <end position="747"/>
    </location>
</feature>
<dbReference type="InterPro" id="IPR048677">
    <property type="entry name" value="TssM1_hel"/>
</dbReference>
<feature type="transmembrane region" description="Helical" evidence="1">
    <location>
        <begin position="412"/>
        <end position="430"/>
    </location>
</feature>
<evidence type="ECO:0000313" key="6">
    <source>
        <dbReference type="EMBL" id="KTB59477.1"/>
    </source>
</evidence>
<dbReference type="Pfam" id="PF14331">
    <property type="entry name" value="IcmF-related_N"/>
    <property type="match status" value="1"/>
</dbReference>
<dbReference type="InterPro" id="IPR017731">
    <property type="entry name" value="TssM1-like"/>
</dbReference>
<feature type="transmembrane region" description="Helical" evidence="1">
    <location>
        <begin position="48"/>
        <end position="69"/>
    </location>
</feature>
<evidence type="ECO:0000259" key="5">
    <source>
        <dbReference type="Pfam" id="PF21070"/>
    </source>
</evidence>
<feature type="transmembrane region" description="Helical" evidence="1">
    <location>
        <begin position="12"/>
        <end position="33"/>
    </location>
</feature>
<reference evidence="6 7" key="1">
    <citation type="submission" date="2015-09" db="EMBL/GenBank/DDBJ databases">
        <title>Genome sequence of ICMP 11288.</title>
        <authorList>
            <person name="Visnovsky S."/>
            <person name="Lu A."/>
            <person name="Panda P."/>
            <person name="Pitman A."/>
        </authorList>
    </citation>
    <scope>NUCLEOTIDE SEQUENCE [LARGE SCALE GENOMIC DNA]</scope>
    <source>
        <strain evidence="6 7">ICMP 11288</strain>
    </source>
</reference>
<dbReference type="PANTHER" id="PTHR36153">
    <property type="entry name" value="INNER MEMBRANE PROTEIN-RELATED"/>
    <property type="match status" value="1"/>
</dbReference>
<dbReference type="Proteomes" id="UP000054197">
    <property type="component" value="Unassembled WGS sequence"/>
</dbReference>
<dbReference type="InterPro" id="IPR010623">
    <property type="entry name" value="IcmF_C"/>
</dbReference>
<protein>
    <submittedName>
        <fullName evidence="6">Type VI secretion protein VasK</fullName>
    </submittedName>
</protein>
<feature type="domain" description="Type VI secretion system component TssM1 N-terminal" evidence="4">
    <location>
        <begin position="192"/>
        <end position="376"/>
    </location>
</feature>
<dbReference type="EMBL" id="LKEF01000045">
    <property type="protein sequence ID" value="KTB59477.1"/>
    <property type="molecule type" value="Genomic_DNA"/>
</dbReference>
<evidence type="ECO:0000259" key="3">
    <source>
        <dbReference type="Pfam" id="PF06761"/>
    </source>
</evidence>
<dbReference type="PANTHER" id="PTHR36153:SF1">
    <property type="entry name" value="TYPE VI SECRETION SYSTEM COMPONENT TSSM1"/>
    <property type="match status" value="1"/>
</dbReference>
<dbReference type="InterPro" id="IPR053156">
    <property type="entry name" value="T6SS_TssM-like"/>
</dbReference>
<name>A0A0W0HF30_PSEFL</name>
<accession>A0A0W0HF30</accession>
<dbReference type="Pfam" id="PF06761">
    <property type="entry name" value="IcmF-related"/>
    <property type="match status" value="1"/>
</dbReference>